<organism evidence="7 8">
    <name type="scientific">Pristionchus entomophagus</name>
    <dbReference type="NCBI Taxonomy" id="358040"/>
    <lineage>
        <taxon>Eukaryota</taxon>
        <taxon>Metazoa</taxon>
        <taxon>Ecdysozoa</taxon>
        <taxon>Nematoda</taxon>
        <taxon>Chromadorea</taxon>
        <taxon>Rhabditida</taxon>
        <taxon>Rhabditina</taxon>
        <taxon>Diplogasteromorpha</taxon>
        <taxon>Diplogasteroidea</taxon>
        <taxon>Neodiplogasteridae</taxon>
        <taxon>Pristionchus</taxon>
    </lineage>
</organism>
<evidence type="ECO:0000256" key="3">
    <source>
        <dbReference type="ARBA" id="ARBA00035306"/>
    </source>
</evidence>
<evidence type="ECO:0000256" key="5">
    <source>
        <dbReference type="ARBA" id="ARBA00048204"/>
    </source>
</evidence>
<dbReference type="PANTHER" id="PTHR21314">
    <property type="entry name" value="QUEUOSINE 5'-PHOSPHATE N-GLYCOSYLASE_HYDROLASE-RELATED"/>
    <property type="match status" value="1"/>
</dbReference>
<gene>
    <name evidence="7" type="ORF">PENTCL1PPCAC_19200</name>
</gene>
<dbReference type="EMBL" id="BTSX01000004">
    <property type="protein sequence ID" value="GMS97025.1"/>
    <property type="molecule type" value="Genomic_DNA"/>
</dbReference>
<dbReference type="GO" id="GO:0006400">
    <property type="term" value="P:tRNA modification"/>
    <property type="evidence" value="ECO:0007669"/>
    <property type="project" value="TreeGrafter"/>
</dbReference>
<proteinExistence type="inferred from homology"/>
<dbReference type="Pfam" id="PF10343">
    <property type="entry name" value="Q_salvage"/>
    <property type="match status" value="1"/>
</dbReference>
<comment type="catalytic activity">
    <reaction evidence="5 6">
        <text>queuosine 5'-phosphate + H2O = queuine + D-ribose 5-phosphate</text>
        <dbReference type="Rhea" id="RHEA:75387"/>
        <dbReference type="ChEBI" id="CHEBI:15377"/>
        <dbReference type="ChEBI" id="CHEBI:17433"/>
        <dbReference type="ChEBI" id="CHEBI:78346"/>
        <dbReference type="ChEBI" id="CHEBI:194371"/>
    </reaction>
    <physiologicalReaction direction="left-to-right" evidence="5 6">
        <dbReference type="Rhea" id="RHEA:75388"/>
    </physiologicalReaction>
</comment>
<evidence type="ECO:0000313" key="8">
    <source>
        <dbReference type="Proteomes" id="UP001432027"/>
    </source>
</evidence>
<evidence type="ECO:0000256" key="4">
    <source>
        <dbReference type="ARBA" id="ARBA00035393"/>
    </source>
</evidence>
<reference evidence="7" key="1">
    <citation type="submission" date="2023-10" db="EMBL/GenBank/DDBJ databases">
        <title>Genome assembly of Pristionchus species.</title>
        <authorList>
            <person name="Yoshida K."/>
            <person name="Sommer R.J."/>
        </authorList>
    </citation>
    <scope>NUCLEOTIDE SEQUENCE</scope>
    <source>
        <strain evidence="7">RS0144</strain>
    </source>
</reference>
<dbReference type="AlphaFoldDB" id="A0AAV5TRB8"/>
<evidence type="ECO:0000313" key="7">
    <source>
        <dbReference type="EMBL" id="GMS97025.1"/>
    </source>
</evidence>
<comment type="similarity">
    <text evidence="2 6">Belongs to the QNG1 protein family.</text>
</comment>
<dbReference type="EC" id="3.2.2.-" evidence="6"/>
<protein>
    <recommendedName>
        <fullName evidence="3 6">Queuosine 5'-phosphate N-glycosylase/hydrolase</fullName>
        <ecNumber evidence="6">3.2.2.-</ecNumber>
    </recommendedName>
    <alternativeName>
        <fullName evidence="4 6">Queuosine-nucleotide N-glycosylase/hydrolase</fullName>
    </alternativeName>
</protein>
<dbReference type="Proteomes" id="UP001432027">
    <property type="component" value="Unassembled WGS sequence"/>
</dbReference>
<dbReference type="GO" id="GO:0016787">
    <property type="term" value="F:hydrolase activity"/>
    <property type="evidence" value="ECO:0007669"/>
    <property type="project" value="UniProtKB-KW"/>
</dbReference>
<evidence type="ECO:0000256" key="1">
    <source>
        <dbReference type="ARBA" id="ARBA00022801"/>
    </source>
</evidence>
<comment type="function">
    <text evidence="6">Catalyzes the hydrolysis of queuosine 5'-phosphate, releasing the nucleobase queuine (q). Is required for salvage of queuine from exogenous queuosine (Q) that is imported and then converted to queuosine 5'-phosphate intracellularly.</text>
</comment>
<keyword evidence="8" id="KW-1185">Reference proteome</keyword>
<comment type="caution">
    <text evidence="7">The sequence shown here is derived from an EMBL/GenBank/DDBJ whole genome shotgun (WGS) entry which is preliminary data.</text>
</comment>
<dbReference type="InterPro" id="IPR019438">
    <property type="entry name" value="Q_salvage"/>
</dbReference>
<dbReference type="PANTHER" id="PTHR21314:SF0">
    <property type="entry name" value="QUEUOSINE 5'-PHOSPHATE N-GLYCOSYLASE_HYDROLASE"/>
    <property type="match status" value="1"/>
</dbReference>
<name>A0AAV5TRB8_9BILA</name>
<evidence type="ECO:0000256" key="2">
    <source>
        <dbReference type="ARBA" id="ARBA00035119"/>
    </source>
</evidence>
<accession>A0AAV5TRB8</accession>
<sequence length="352" mass="40426">MLQVALTPMESGEWISQRSGAVRVDIPRCHQLARQIMDSIQDGTIGDIEYKASPLHPEGLSDEQHLNWVFVIDTLNFSFWPNDNEEYYVDYRGNREVGYLAMCAAFMKAYEGDIPICDAGWMETVTEEDLGKILVSGSGHAIPMLHQRARALNESGKWLKDRYNGQMMGVVRACGTSAQSLLRTILTIESFRDQTSFRGANVWLLNRAQVLVADVYSVLKGSSTQEFRYLVNYIDIDTITMFADYRVPQALCHLGIMHYSPQLRLRLDNGEVMPFADDMEIEIRGCSIYAVNEIFKAVIRMRLNDYMGVNWYTAHRPIFAIDIHAWLLQYRREHAQAVDAAVPFHRCRQIYY</sequence>
<keyword evidence="1 6" id="KW-0378">Hydrolase</keyword>
<evidence type="ECO:0000256" key="6">
    <source>
        <dbReference type="RuleBase" id="RU365002"/>
    </source>
</evidence>